<dbReference type="CDD" id="cd00056">
    <property type="entry name" value="ENDO3c"/>
    <property type="match status" value="1"/>
</dbReference>
<comment type="catalytic activity">
    <reaction evidence="1 13">
        <text>Hydrolyzes free adenine bases from 7,8-dihydro-8-oxoguanine:adenine mismatched double-stranded DNA, leaving an apurinic site.</text>
        <dbReference type="EC" id="3.2.2.31"/>
    </reaction>
</comment>
<dbReference type="PANTHER" id="PTHR42944">
    <property type="entry name" value="ADENINE DNA GLYCOSYLASE"/>
    <property type="match status" value="1"/>
</dbReference>
<keyword evidence="9 13" id="KW-0408">Iron</keyword>
<keyword evidence="8" id="KW-0378">Hydrolase</keyword>
<dbReference type="SUPFAM" id="SSF48150">
    <property type="entry name" value="DNA-glycosylase"/>
    <property type="match status" value="1"/>
</dbReference>
<comment type="function">
    <text evidence="13">Adenine glycosylase active on G-A mispairs.</text>
</comment>
<dbReference type="GO" id="GO:0034039">
    <property type="term" value="F:8-oxo-7,8-dihydroguanine DNA N-glycosylase activity"/>
    <property type="evidence" value="ECO:0007669"/>
    <property type="project" value="TreeGrafter"/>
</dbReference>
<evidence type="ECO:0000256" key="4">
    <source>
        <dbReference type="ARBA" id="ARBA00022023"/>
    </source>
</evidence>
<reference evidence="15 16" key="1">
    <citation type="journal article" date="2023" name="BMC Biol.">
        <title>The compact genome of the sponge Oopsacas minuta (Hexactinellida) is lacking key metazoan core genes.</title>
        <authorList>
            <person name="Santini S."/>
            <person name="Schenkelaars Q."/>
            <person name="Jourda C."/>
            <person name="Duchesne M."/>
            <person name="Belahbib H."/>
            <person name="Rocher C."/>
            <person name="Selva M."/>
            <person name="Riesgo A."/>
            <person name="Vervoort M."/>
            <person name="Leys S.P."/>
            <person name="Kodjabachian L."/>
            <person name="Le Bivic A."/>
            <person name="Borchiellini C."/>
            <person name="Claverie J.M."/>
            <person name="Renard E."/>
        </authorList>
    </citation>
    <scope>NUCLEOTIDE SEQUENCE [LARGE SCALE GENOMIC DNA]</scope>
    <source>
        <strain evidence="15">SPO-2</strain>
    </source>
</reference>
<dbReference type="GO" id="GO:0046872">
    <property type="term" value="F:metal ion binding"/>
    <property type="evidence" value="ECO:0007669"/>
    <property type="project" value="UniProtKB-UniRule"/>
</dbReference>
<dbReference type="SMART" id="SM00525">
    <property type="entry name" value="FES"/>
    <property type="match status" value="1"/>
</dbReference>
<comment type="cofactor">
    <cofactor evidence="13">
        <name>[4Fe-4S] cluster</name>
        <dbReference type="ChEBI" id="CHEBI:49883"/>
    </cofactor>
    <text evidence="13">Binds 1 [4Fe-4S] cluster.</text>
</comment>
<dbReference type="Gene3D" id="3.90.79.10">
    <property type="entry name" value="Nucleoside Triphosphate Pyrophosphohydrolase"/>
    <property type="match status" value="1"/>
</dbReference>
<dbReference type="GO" id="GO:0051539">
    <property type="term" value="F:4 iron, 4 sulfur cluster binding"/>
    <property type="evidence" value="ECO:0007669"/>
    <property type="project" value="UniProtKB-UniRule"/>
</dbReference>
<proteinExistence type="inferred from homology"/>
<dbReference type="SMART" id="SM00478">
    <property type="entry name" value="ENDO3c"/>
    <property type="match status" value="1"/>
</dbReference>
<evidence type="ECO:0000256" key="8">
    <source>
        <dbReference type="ARBA" id="ARBA00022801"/>
    </source>
</evidence>
<dbReference type="InterPro" id="IPR011257">
    <property type="entry name" value="DNA_glycosylase"/>
</dbReference>
<keyword evidence="16" id="KW-1185">Reference proteome</keyword>
<dbReference type="InterPro" id="IPR015797">
    <property type="entry name" value="NUDIX_hydrolase-like_dom_sf"/>
</dbReference>
<evidence type="ECO:0000256" key="11">
    <source>
        <dbReference type="ARBA" id="ARBA00023204"/>
    </source>
</evidence>
<dbReference type="AlphaFoldDB" id="A0AAV7JSV2"/>
<evidence type="ECO:0000256" key="10">
    <source>
        <dbReference type="ARBA" id="ARBA00023014"/>
    </source>
</evidence>
<dbReference type="InterPro" id="IPR000445">
    <property type="entry name" value="HhH_motif"/>
</dbReference>
<dbReference type="Proteomes" id="UP001165289">
    <property type="component" value="Unassembled WGS sequence"/>
</dbReference>
<dbReference type="InterPro" id="IPR023170">
    <property type="entry name" value="HhH_base_excis_C"/>
</dbReference>
<keyword evidence="5" id="KW-0004">4Fe-4S</keyword>
<dbReference type="EC" id="3.2.2.31" evidence="3 13"/>
<keyword evidence="6" id="KW-0479">Metal-binding</keyword>
<sequence length="473" mass="53451">MSKKRITKLAKSVLPRGTIHSFSKDEIDDTRVSLSAWYESNKRYMPWRNYLKSNPDATPNQHAYAVWVSEIMLQQTQVTTVIPYYIKWMNTWPSVETLSLAGDENVREIWSGLGYYNRAKNLLAGSKIVVDKYNGEIPKSSNELQLIPGIGPYTAAAISSIVFGETVGVVDGNVLRVLTRLRLIGAEVTSSRIRGVIQELVNVLVDSDNPGDFNQALMELGALMCTPTAPACSTCPLQNVCLAYSVKRDRETQGKLCEDSVRNRVVRNIQFPCTKDCNLCLEKWDDDTGVMNFPRKGKKAAMKDEYFVVCVCEIQNKYCLVKRSSDGLLALFWEFPSLSVNHTDSQTDNLEKEVLNEFLNSSVTFKDCIPEYKGNITHVFSHLSHTYSVYHTKANQVDARNAFCLENTFPDREYKWVSLGEFNTSAVSTGMKKVLKLITNKEKNRGKKRELESAVGIESKRQATLKHFLTNEI</sequence>
<keyword evidence="12 13" id="KW-0326">Glycosidase</keyword>
<evidence type="ECO:0000313" key="15">
    <source>
        <dbReference type="EMBL" id="KAI6651996.1"/>
    </source>
</evidence>
<evidence type="ECO:0000256" key="12">
    <source>
        <dbReference type="ARBA" id="ARBA00023295"/>
    </source>
</evidence>
<evidence type="ECO:0000256" key="9">
    <source>
        <dbReference type="ARBA" id="ARBA00023004"/>
    </source>
</evidence>
<evidence type="ECO:0000256" key="5">
    <source>
        <dbReference type="ARBA" id="ARBA00022485"/>
    </source>
</evidence>
<keyword evidence="7 13" id="KW-0227">DNA damage</keyword>
<dbReference type="CDD" id="cd03431">
    <property type="entry name" value="NUDIX_DNA_Glycosylase_C-MutY"/>
    <property type="match status" value="1"/>
</dbReference>
<dbReference type="InterPro" id="IPR003265">
    <property type="entry name" value="HhH-GPD_domain"/>
</dbReference>
<gene>
    <name evidence="15" type="ORF">LOD99_4541</name>
</gene>
<dbReference type="GO" id="GO:0006284">
    <property type="term" value="P:base-excision repair"/>
    <property type="evidence" value="ECO:0007669"/>
    <property type="project" value="UniProtKB-UniRule"/>
</dbReference>
<dbReference type="Pfam" id="PF00633">
    <property type="entry name" value="HHH"/>
    <property type="match status" value="1"/>
</dbReference>
<feature type="domain" description="HhH-GPD" evidence="14">
    <location>
        <begin position="72"/>
        <end position="223"/>
    </location>
</feature>
<dbReference type="Gene3D" id="1.10.1670.10">
    <property type="entry name" value="Helix-hairpin-Helix base-excision DNA repair enzymes (C-terminal)"/>
    <property type="match status" value="1"/>
</dbReference>
<protein>
    <recommendedName>
        <fullName evidence="4 13">Adenine DNA glycosylase</fullName>
        <ecNumber evidence="3 13">3.2.2.31</ecNumber>
    </recommendedName>
</protein>
<dbReference type="Pfam" id="PF00730">
    <property type="entry name" value="HhH-GPD"/>
    <property type="match status" value="1"/>
</dbReference>
<accession>A0AAV7JSV2</accession>
<evidence type="ECO:0000313" key="16">
    <source>
        <dbReference type="Proteomes" id="UP001165289"/>
    </source>
</evidence>
<evidence type="ECO:0000256" key="13">
    <source>
        <dbReference type="RuleBase" id="RU365096"/>
    </source>
</evidence>
<evidence type="ECO:0000256" key="1">
    <source>
        <dbReference type="ARBA" id="ARBA00000843"/>
    </source>
</evidence>
<dbReference type="GO" id="GO:0000701">
    <property type="term" value="F:purine-specific mismatch base pair DNA N-glycosylase activity"/>
    <property type="evidence" value="ECO:0007669"/>
    <property type="project" value="UniProtKB-EC"/>
</dbReference>
<evidence type="ECO:0000256" key="3">
    <source>
        <dbReference type="ARBA" id="ARBA00012045"/>
    </source>
</evidence>
<evidence type="ECO:0000259" key="14">
    <source>
        <dbReference type="SMART" id="SM00478"/>
    </source>
</evidence>
<dbReference type="EMBL" id="JAKMXF010000300">
    <property type="protein sequence ID" value="KAI6651996.1"/>
    <property type="molecule type" value="Genomic_DNA"/>
</dbReference>
<keyword evidence="11" id="KW-0234">DNA repair</keyword>
<dbReference type="PANTHER" id="PTHR42944:SF1">
    <property type="entry name" value="ADENINE DNA GLYCOSYLASE"/>
    <property type="match status" value="1"/>
</dbReference>
<evidence type="ECO:0000256" key="6">
    <source>
        <dbReference type="ARBA" id="ARBA00022723"/>
    </source>
</evidence>
<evidence type="ECO:0000256" key="2">
    <source>
        <dbReference type="ARBA" id="ARBA00008343"/>
    </source>
</evidence>
<dbReference type="GO" id="GO:0035485">
    <property type="term" value="F:adenine/guanine mispair binding"/>
    <property type="evidence" value="ECO:0007669"/>
    <property type="project" value="TreeGrafter"/>
</dbReference>
<comment type="caution">
    <text evidence="15">The sequence shown here is derived from an EMBL/GenBank/DDBJ whole genome shotgun (WGS) entry which is preliminary data.</text>
</comment>
<dbReference type="GO" id="GO:0032357">
    <property type="term" value="F:oxidized purine DNA binding"/>
    <property type="evidence" value="ECO:0007669"/>
    <property type="project" value="TreeGrafter"/>
</dbReference>
<dbReference type="InterPro" id="IPR003651">
    <property type="entry name" value="Endonuclease3_FeS-loop_motif"/>
</dbReference>
<comment type="similarity">
    <text evidence="2 13">Belongs to the Nth/MutY family.</text>
</comment>
<dbReference type="FunFam" id="1.10.340.30:FF:000002">
    <property type="entry name" value="Adenine DNA glycosylase"/>
    <property type="match status" value="1"/>
</dbReference>
<dbReference type="GO" id="GO:0005634">
    <property type="term" value="C:nucleus"/>
    <property type="evidence" value="ECO:0007669"/>
    <property type="project" value="TreeGrafter"/>
</dbReference>
<dbReference type="InterPro" id="IPR029119">
    <property type="entry name" value="MutY_C"/>
</dbReference>
<evidence type="ECO:0000256" key="7">
    <source>
        <dbReference type="ARBA" id="ARBA00022763"/>
    </source>
</evidence>
<keyword evidence="10" id="KW-0411">Iron-sulfur</keyword>
<dbReference type="SUPFAM" id="SSF55811">
    <property type="entry name" value="Nudix"/>
    <property type="match status" value="1"/>
</dbReference>
<dbReference type="Gene3D" id="1.10.340.30">
    <property type="entry name" value="Hypothetical protein, domain 2"/>
    <property type="match status" value="1"/>
</dbReference>
<dbReference type="GO" id="GO:0006298">
    <property type="term" value="P:mismatch repair"/>
    <property type="evidence" value="ECO:0007669"/>
    <property type="project" value="TreeGrafter"/>
</dbReference>
<organism evidence="15 16">
    <name type="scientific">Oopsacas minuta</name>
    <dbReference type="NCBI Taxonomy" id="111878"/>
    <lineage>
        <taxon>Eukaryota</taxon>
        <taxon>Metazoa</taxon>
        <taxon>Porifera</taxon>
        <taxon>Hexactinellida</taxon>
        <taxon>Hexasterophora</taxon>
        <taxon>Lyssacinosida</taxon>
        <taxon>Leucopsacidae</taxon>
        <taxon>Oopsacas</taxon>
    </lineage>
</organism>
<dbReference type="InterPro" id="IPR044298">
    <property type="entry name" value="MIG/MutY"/>
</dbReference>
<dbReference type="Pfam" id="PF14815">
    <property type="entry name" value="NUDIX_4"/>
    <property type="match status" value="1"/>
</dbReference>
<name>A0AAV7JSV2_9METZ</name>